<dbReference type="EMBL" id="BFEA01000176">
    <property type="protein sequence ID" value="GBG73018.1"/>
    <property type="molecule type" value="Genomic_DNA"/>
</dbReference>
<proteinExistence type="predicted"/>
<gene>
    <name evidence="2" type="ORF">CBR_g12737</name>
</gene>
<accession>A0A388KSP2</accession>
<dbReference type="Proteomes" id="UP000265515">
    <property type="component" value="Unassembled WGS sequence"/>
</dbReference>
<dbReference type="Gramene" id="GBG73018">
    <property type="protein sequence ID" value="GBG73018"/>
    <property type="gene ID" value="CBR_g12737"/>
</dbReference>
<protein>
    <submittedName>
        <fullName evidence="2">Uncharacterized protein</fullName>
    </submittedName>
</protein>
<evidence type="ECO:0000313" key="3">
    <source>
        <dbReference type="Proteomes" id="UP000265515"/>
    </source>
</evidence>
<feature type="region of interest" description="Disordered" evidence="1">
    <location>
        <begin position="84"/>
        <end position="108"/>
    </location>
</feature>
<reference evidence="2 3" key="1">
    <citation type="journal article" date="2018" name="Cell">
        <title>The Chara Genome: Secondary Complexity and Implications for Plant Terrestrialization.</title>
        <authorList>
            <person name="Nishiyama T."/>
            <person name="Sakayama H."/>
            <person name="Vries J.D."/>
            <person name="Buschmann H."/>
            <person name="Saint-Marcoux D."/>
            <person name="Ullrich K.K."/>
            <person name="Haas F.B."/>
            <person name="Vanderstraeten L."/>
            <person name="Becker D."/>
            <person name="Lang D."/>
            <person name="Vosolsobe S."/>
            <person name="Rombauts S."/>
            <person name="Wilhelmsson P.K.I."/>
            <person name="Janitza P."/>
            <person name="Kern R."/>
            <person name="Heyl A."/>
            <person name="Rumpler F."/>
            <person name="Villalobos L.I.A.C."/>
            <person name="Clay J.M."/>
            <person name="Skokan R."/>
            <person name="Toyoda A."/>
            <person name="Suzuki Y."/>
            <person name="Kagoshima H."/>
            <person name="Schijlen E."/>
            <person name="Tajeshwar N."/>
            <person name="Catarino B."/>
            <person name="Hetherington A.J."/>
            <person name="Saltykova A."/>
            <person name="Bonnot C."/>
            <person name="Breuninger H."/>
            <person name="Symeonidi A."/>
            <person name="Radhakrishnan G.V."/>
            <person name="Van Nieuwerburgh F."/>
            <person name="Deforce D."/>
            <person name="Chang C."/>
            <person name="Karol K.G."/>
            <person name="Hedrich R."/>
            <person name="Ulvskov P."/>
            <person name="Glockner G."/>
            <person name="Delwiche C.F."/>
            <person name="Petrasek J."/>
            <person name="Van de Peer Y."/>
            <person name="Friml J."/>
            <person name="Beilby M."/>
            <person name="Dolan L."/>
            <person name="Kohara Y."/>
            <person name="Sugano S."/>
            <person name="Fujiyama A."/>
            <person name="Delaux P.-M."/>
            <person name="Quint M."/>
            <person name="TheiBen G."/>
            <person name="Hagemann M."/>
            <person name="Harholt J."/>
            <person name="Dunand C."/>
            <person name="Zachgo S."/>
            <person name="Langdale J."/>
            <person name="Maumus F."/>
            <person name="Straeten D.V.D."/>
            <person name="Gould S.B."/>
            <person name="Rensing S.A."/>
        </authorList>
    </citation>
    <scope>NUCLEOTIDE SEQUENCE [LARGE SCALE GENOMIC DNA]</scope>
    <source>
        <strain evidence="2 3">S276</strain>
    </source>
</reference>
<evidence type="ECO:0000313" key="2">
    <source>
        <dbReference type="EMBL" id="GBG73018.1"/>
    </source>
</evidence>
<organism evidence="2 3">
    <name type="scientific">Chara braunii</name>
    <name type="common">Braun's stonewort</name>
    <dbReference type="NCBI Taxonomy" id="69332"/>
    <lineage>
        <taxon>Eukaryota</taxon>
        <taxon>Viridiplantae</taxon>
        <taxon>Streptophyta</taxon>
        <taxon>Charophyceae</taxon>
        <taxon>Charales</taxon>
        <taxon>Characeae</taxon>
        <taxon>Chara</taxon>
    </lineage>
</organism>
<evidence type="ECO:0000256" key="1">
    <source>
        <dbReference type="SAM" id="MobiDB-lite"/>
    </source>
</evidence>
<keyword evidence="3" id="KW-1185">Reference proteome</keyword>
<sequence>MALAPLLQNVHALSSRTWKDTPPFCFCLSFVHLVSSGARPHFRGRQRGRESGEANLNASGSLLKLSGVSCGGYHFRREFASAATVKAPRQRRRENDEAGCDAGKQEDR</sequence>
<dbReference type="AlphaFoldDB" id="A0A388KSP2"/>
<name>A0A388KSP2_CHABU</name>
<comment type="caution">
    <text evidence="2">The sequence shown here is derived from an EMBL/GenBank/DDBJ whole genome shotgun (WGS) entry which is preliminary data.</text>
</comment>